<dbReference type="OrthoDB" id="3921761at2"/>
<keyword evidence="1 3" id="KW-0732">Signal</keyword>
<organism evidence="4 5">
    <name type="scientific">Streptomyces clavuligerus</name>
    <dbReference type="NCBI Taxonomy" id="1901"/>
    <lineage>
        <taxon>Bacteria</taxon>
        <taxon>Bacillati</taxon>
        <taxon>Actinomycetota</taxon>
        <taxon>Actinomycetes</taxon>
        <taxon>Kitasatosporales</taxon>
        <taxon>Streptomycetaceae</taxon>
        <taxon>Streptomyces</taxon>
    </lineage>
</organism>
<keyword evidence="5" id="KW-1185">Reference proteome</keyword>
<feature type="compositionally biased region" description="Polar residues" evidence="2">
    <location>
        <begin position="374"/>
        <end position="385"/>
    </location>
</feature>
<feature type="chain" id="PRO_5039579746" evidence="3">
    <location>
        <begin position="23"/>
        <end position="779"/>
    </location>
</feature>
<dbReference type="InterPro" id="IPR013517">
    <property type="entry name" value="FG-GAP"/>
</dbReference>
<evidence type="ECO:0000313" key="4">
    <source>
        <dbReference type="EMBL" id="EFG06993.1"/>
    </source>
</evidence>
<dbReference type="eggNOG" id="COG5640">
    <property type="taxonomic scope" value="Bacteria"/>
</dbReference>
<reference evidence="4 5" key="1">
    <citation type="journal article" date="2010" name="Genome Biol. Evol.">
        <title>The sequence of a 1.8-mb bacterial linear plasmid reveals a rich evolutionary reservoir of secondary metabolic pathways.</title>
        <authorList>
            <person name="Medema M.H."/>
            <person name="Trefzer A."/>
            <person name="Kovalchuk A."/>
            <person name="van den Berg M."/>
            <person name="Mueller U."/>
            <person name="Heijne W."/>
            <person name="Wu L."/>
            <person name="Alam M.T."/>
            <person name="Ronning C.M."/>
            <person name="Nierman W.C."/>
            <person name="Bovenberg R.A.L."/>
            <person name="Breitling R."/>
            <person name="Takano E."/>
        </authorList>
    </citation>
    <scope>NUCLEOTIDE SEQUENCE [LARGE SCALE GENOMIC DNA]</scope>
    <source>
        <strain evidence="5">ATCC 27064 / DSM 738 / JCM 4710 / NBRC 13307 / NCIMB 12785 / NRRL 3585 / VKM Ac-602</strain>
    </source>
</reference>
<dbReference type="GeneID" id="93731488"/>
<evidence type="ECO:0000256" key="2">
    <source>
        <dbReference type="SAM" id="MobiDB-lite"/>
    </source>
</evidence>
<feature type="region of interest" description="Disordered" evidence="2">
    <location>
        <begin position="367"/>
        <end position="404"/>
    </location>
</feature>
<sequence>MSRTVLGTALAAGIALTAGALAAPAGAAPEPGPRPAAVEASKPGEPGRAATAGKPGGPGQADRSGARSAWLPPGSEVVSSSANGYVTADARGRHHWHGDGGAPVPLEAGYAPAPLSDSAVSVQGSVVRLRDMARDAGTVTVDLAADGRDYTYIGVASNTVIARQGTVIRLLSHSGGVLTDTPVTGLPADAGSFRLVSATDSNALLQYATGPADAPRWHLAVISRDLGALTDTFPVAAPQGPRAAAVSGGHVAWMEPGATADAMTLVIAERGSTAAPQRQALTGIPSPLLGLAGEQVVYANSTPLDQGAADAPHTALTVRSISTGQIWKSLEHATTLVPGIDDALLVMGGRQDRQNPDYSGEGVYAVYGTRDGSEPTTQLRRSTGEPTEVRSPDHSVPPRPELDRNNGRVRLEWHLTRTNVDATLTIRDDRVPGATPAGEWTVRLDPQSGDSSGPGRLTHTWDGLLRDTSGREFAPAAGIHSWTLTVRPDNGVGEPLTVTGSFTVGYRDDPRSLFVPNGSPDLLAYDGSGGLWYEDTYHDPRKSTFEGRGRQSVGGDWKGYDRVVPAGDLNGGDGRPELLTRDTAGVLWLHPGTGTPGAFAPRTRVGGGWNIFERLSGGRDLTGDGRPDLVALDKAGGVWLYRGTGSPTAPFGPRVEVIGGAQPYDRLVSAGDLDGDTAGDLLTRDTAGVLWLHRGTGTGAFTARVRVGGGWNAFTHLVAIGDGNRDGRPDLYAFGPAPAGSSATAGWFYEGTGNASAPFTPRRSTPVLNEAPNGYRDVG</sequence>
<feature type="region of interest" description="Disordered" evidence="2">
    <location>
        <begin position="24"/>
        <end position="75"/>
    </location>
</feature>
<gene>
    <name evidence="4" type="ORF">SCLAV_1920</name>
</gene>
<feature type="signal peptide" evidence="3">
    <location>
        <begin position="1"/>
        <end position="22"/>
    </location>
</feature>
<feature type="compositionally biased region" description="Low complexity" evidence="2">
    <location>
        <begin position="24"/>
        <end position="40"/>
    </location>
</feature>
<evidence type="ECO:0000256" key="3">
    <source>
        <dbReference type="SAM" id="SignalP"/>
    </source>
</evidence>
<dbReference type="KEGG" id="sclf:BB341_18735"/>
<dbReference type="PANTHER" id="PTHR44103">
    <property type="entry name" value="PROPROTEIN CONVERTASE P"/>
    <property type="match status" value="1"/>
</dbReference>
<evidence type="ECO:0000256" key="1">
    <source>
        <dbReference type="ARBA" id="ARBA00022729"/>
    </source>
</evidence>
<dbReference type="EMBL" id="CM000913">
    <property type="protein sequence ID" value="EFG06993.1"/>
    <property type="molecule type" value="Genomic_DNA"/>
</dbReference>
<protein>
    <submittedName>
        <fullName evidence="4">FG-GAP repeat domain-containing protein</fullName>
    </submittedName>
</protein>
<dbReference type="Gene3D" id="2.115.10.10">
    <property type="entry name" value="Tachylectin 2"/>
    <property type="match status" value="1"/>
</dbReference>
<dbReference type="STRING" id="1901.BB341_18735"/>
<dbReference type="RefSeq" id="WP_003960557.1">
    <property type="nucleotide sequence ID" value="NZ_CM000913.1"/>
</dbReference>
<evidence type="ECO:0000313" key="5">
    <source>
        <dbReference type="Proteomes" id="UP000002357"/>
    </source>
</evidence>
<dbReference type="InterPro" id="IPR028994">
    <property type="entry name" value="Integrin_alpha_N"/>
</dbReference>
<dbReference type="Pfam" id="PF13517">
    <property type="entry name" value="FG-GAP_3"/>
    <property type="match status" value="1"/>
</dbReference>
<feature type="region of interest" description="Disordered" evidence="2">
    <location>
        <begin position="437"/>
        <end position="456"/>
    </location>
</feature>
<feature type="region of interest" description="Disordered" evidence="2">
    <location>
        <begin position="758"/>
        <end position="779"/>
    </location>
</feature>
<proteinExistence type="predicted"/>
<name>E2Q4F5_STRCL</name>
<dbReference type="SUPFAM" id="SSF69318">
    <property type="entry name" value="Integrin alpha N-terminal domain"/>
    <property type="match status" value="1"/>
</dbReference>
<dbReference type="AlphaFoldDB" id="E2Q4F5"/>
<feature type="compositionally biased region" description="Polar residues" evidence="2">
    <location>
        <begin position="758"/>
        <end position="767"/>
    </location>
</feature>
<accession>E2Q4F5</accession>
<dbReference type="PANTHER" id="PTHR44103:SF1">
    <property type="entry name" value="PROPROTEIN CONVERTASE P"/>
    <property type="match status" value="1"/>
</dbReference>
<dbReference type="Proteomes" id="UP000002357">
    <property type="component" value="Chromosome"/>
</dbReference>